<dbReference type="Proteomes" id="UP001642409">
    <property type="component" value="Unassembled WGS sequence"/>
</dbReference>
<dbReference type="EMBL" id="CATOUU010000825">
    <property type="protein sequence ID" value="CAI9951657.1"/>
    <property type="molecule type" value="Genomic_DNA"/>
</dbReference>
<dbReference type="InterPro" id="IPR039647">
    <property type="entry name" value="EF_hand_pair_protein_CML-like"/>
</dbReference>
<dbReference type="SUPFAM" id="SSF47473">
    <property type="entry name" value="EF-hand"/>
    <property type="match status" value="1"/>
</dbReference>
<dbReference type="GO" id="GO:0005509">
    <property type="term" value="F:calcium ion binding"/>
    <property type="evidence" value="ECO:0007669"/>
    <property type="project" value="InterPro"/>
</dbReference>
<reference evidence="5" key="1">
    <citation type="submission" date="2023-06" db="EMBL/GenBank/DDBJ databases">
        <authorList>
            <person name="Kurt Z."/>
        </authorList>
    </citation>
    <scope>NUCLEOTIDE SEQUENCE</scope>
</reference>
<dbReference type="InterPro" id="IPR018247">
    <property type="entry name" value="EF_Hand_1_Ca_BS"/>
</dbReference>
<dbReference type="InterPro" id="IPR002048">
    <property type="entry name" value="EF_hand_dom"/>
</dbReference>
<dbReference type="Pfam" id="PF13499">
    <property type="entry name" value="EF-hand_7"/>
    <property type="match status" value="1"/>
</dbReference>
<organism evidence="5">
    <name type="scientific">Hexamita inflata</name>
    <dbReference type="NCBI Taxonomy" id="28002"/>
    <lineage>
        <taxon>Eukaryota</taxon>
        <taxon>Metamonada</taxon>
        <taxon>Diplomonadida</taxon>
        <taxon>Hexamitidae</taxon>
        <taxon>Hexamitinae</taxon>
        <taxon>Hexamita</taxon>
    </lineage>
</organism>
<evidence type="ECO:0000256" key="3">
    <source>
        <dbReference type="ARBA" id="ARBA00022837"/>
    </source>
</evidence>
<dbReference type="InterPro" id="IPR011992">
    <property type="entry name" value="EF-hand-dom_pair"/>
</dbReference>
<evidence type="ECO:0000313" key="5">
    <source>
        <dbReference type="EMBL" id="CAI9951657.1"/>
    </source>
</evidence>
<dbReference type="PROSITE" id="PS00018">
    <property type="entry name" value="EF_HAND_1"/>
    <property type="match status" value="2"/>
</dbReference>
<evidence type="ECO:0000313" key="7">
    <source>
        <dbReference type="Proteomes" id="UP001642409"/>
    </source>
</evidence>
<sequence length="145" mass="17220">MDEQILFKQMDKNNTGKLTLLQTQQCLQKLGHQFSEQDMKLIITVFDINNNGLIEYAEFKQMLYTIDNLKQVNIEQILFYATDLDQNKLIDMREFKLIIQKLKIKLTDEQSTQYATRLGLDKQNFDYDKFQLLLKIIKEIYAVAK</sequence>
<comment type="caution">
    <text evidence="5">The sequence shown here is derived from an EMBL/GenBank/DDBJ whole genome shotgun (WGS) entry which is preliminary data.</text>
</comment>
<dbReference type="PROSITE" id="PS50222">
    <property type="entry name" value="EF_HAND_2"/>
    <property type="match status" value="2"/>
</dbReference>
<keyword evidence="3" id="KW-0106">Calcium</keyword>
<dbReference type="AlphaFoldDB" id="A0AA86UHS6"/>
<reference evidence="6 7" key="2">
    <citation type="submission" date="2024-07" db="EMBL/GenBank/DDBJ databases">
        <authorList>
            <person name="Akdeniz Z."/>
        </authorList>
    </citation>
    <scope>NUCLEOTIDE SEQUENCE [LARGE SCALE GENOMIC DNA]</scope>
</reference>
<feature type="domain" description="EF-hand" evidence="4">
    <location>
        <begin position="1"/>
        <end position="33"/>
    </location>
</feature>
<dbReference type="EMBL" id="CAXDID020000055">
    <property type="protein sequence ID" value="CAL6007122.1"/>
    <property type="molecule type" value="Genomic_DNA"/>
</dbReference>
<keyword evidence="1" id="KW-0479">Metal-binding</keyword>
<name>A0AA86UHS6_9EUKA</name>
<dbReference type="Gene3D" id="1.10.238.10">
    <property type="entry name" value="EF-hand"/>
    <property type="match status" value="1"/>
</dbReference>
<feature type="domain" description="EF-hand" evidence="4">
    <location>
        <begin position="34"/>
        <end position="69"/>
    </location>
</feature>
<accession>A0AA86UHS6</accession>
<dbReference type="PANTHER" id="PTHR10891">
    <property type="entry name" value="EF-HAND CALCIUM-BINDING DOMAIN CONTAINING PROTEIN"/>
    <property type="match status" value="1"/>
</dbReference>
<keyword evidence="2" id="KW-0677">Repeat</keyword>
<evidence type="ECO:0000256" key="2">
    <source>
        <dbReference type="ARBA" id="ARBA00022737"/>
    </source>
</evidence>
<keyword evidence="7" id="KW-1185">Reference proteome</keyword>
<protein>
    <submittedName>
        <fullName evidence="5">Calmodulin</fullName>
    </submittedName>
</protein>
<proteinExistence type="predicted"/>
<evidence type="ECO:0000313" key="6">
    <source>
        <dbReference type="EMBL" id="CAL6007122.1"/>
    </source>
</evidence>
<gene>
    <name evidence="6" type="ORF">HINF_LOCUS20484</name>
    <name evidence="5" type="ORF">HINF_LOCUS39302</name>
</gene>
<evidence type="ECO:0000256" key="1">
    <source>
        <dbReference type="ARBA" id="ARBA00022723"/>
    </source>
</evidence>
<evidence type="ECO:0000259" key="4">
    <source>
        <dbReference type="PROSITE" id="PS50222"/>
    </source>
</evidence>